<dbReference type="InParanoid" id="A0A4Q1BIF9"/>
<dbReference type="AlphaFoldDB" id="A0A4Q1BIF9"/>
<feature type="compositionally biased region" description="Low complexity" evidence="1">
    <location>
        <begin position="15"/>
        <end position="24"/>
    </location>
</feature>
<dbReference type="Proteomes" id="UP000289152">
    <property type="component" value="Unassembled WGS sequence"/>
</dbReference>
<evidence type="ECO:0000256" key="1">
    <source>
        <dbReference type="SAM" id="MobiDB-lite"/>
    </source>
</evidence>
<proteinExistence type="predicted"/>
<dbReference type="VEuPathDB" id="FungiDB:TREMEDRAFT_65651"/>
<accession>A0A4Q1BIF9</accession>
<name>A0A4Q1BIF9_TREME</name>
<sequence length="296" mass="33410">MTTVPSDLSLKYSGTPSQPSQTPSRTAKQPSSILLSPPQAIPPELLTFPEHDDAEPGRASQPWDTGEGQLYTWVVDGKILLLAFPPKRGTEDATDWKIRSIMREAALHVEELESFLFDQSPETTLSGEKGRIADQMWLKIVRSATEKVESDMLEQGNTIIRSKWSVGILPDDHRLPKERGMMRELAYYSFVLCPDWQHSTGATSSGERQTVSRNDTEMSVVQVETVDNENDTTIEEGARGIDIEEIYQKASKREIRFAEVLAQRPEPSIWSIMRLKLGLRQSIPPARSRSWREEVS</sequence>
<feature type="compositionally biased region" description="Polar residues" evidence="1">
    <location>
        <begin position="25"/>
        <end position="34"/>
    </location>
</feature>
<comment type="caution">
    <text evidence="2">The sequence shown here is derived from an EMBL/GenBank/DDBJ whole genome shotgun (WGS) entry which is preliminary data.</text>
</comment>
<evidence type="ECO:0000313" key="3">
    <source>
        <dbReference type="Proteomes" id="UP000289152"/>
    </source>
</evidence>
<reference evidence="2 3" key="1">
    <citation type="submission" date="2016-06" db="EMBL/GenBank/DDBJ databases">
        <title>Evolution of pathogenesis and genome organization in the Tremellales.</title>
        <authorList>
            <person name="Cuomo C."/>
            <person name="Litvintseva A."/>
            <person name="Heitman J."/>
            <person name="Chen Y."/>
            <person name="Sun S."/>
            <person name="Springer D."/>
            <person name="Dromer F."/>
            <person name="Young S."/>
            <person name="Zeng Q."/>
            <person name="Chapman S."/>
            <person name="Gujja S."/>
            <person name="Saif S."/>
            <person name="Birren B."/>
        </authorList>
    </citation>
    <scope>NUCLEOTIDE SEQUENCE [LARGE SCALE GENOMIC DNA]</scope>
    <source>
        <strain evidence="2 3">ATCC 28783</strain>
    </source>
</reference>
<keyword evidence="3" id="KW-1185">Reference proteome</keyword>
<gene>
    <name evidence="2" type="ORF">M231_05310</name>
</gene>
<feature type="region of interest" description="Disordered" evidence="1">
    <location>
        <begin position="1"/>
        <end position="65"/>
    </location>
</feature>
<dbReference type="EMBL" id="SDIL01000069">
    <property type="protein sequence ID" value="RXK37410.1"/>
    <property type="molecule type" value="Genomic_DNA"/>
</dbReference>
<evidence type="ECO:0000313" key="2">
    <source>
        <dbReference type="EMBL" id="RXK37410.1"/>
    </source>
</evidence>
<organism evidence="2 3">
    <name type="scientific">Tremella mesenterica</name>
    <name type="common">Jelly fungus</name>
    <dbReference type="NCBI Taxonomy" id="5217"/>
    <lineage>
        <taxon>Eukaryota</taxon>
        <taxon>Fungi</taxon>
        <taxon>Dikarya</taxon>
        <taxon>Basidiomycota</taxon>
        <taxon>Agaricomycotina</taxon>
        <taxon>Tremellomycetes</taxon>
        <taxon>Tremellales</taxon>
        <taxon>Tremellaceae</taxon>
        <taxon>Tremella</taxon>
    </lineage>
</organism>
<protein>
    <submittedName>
        <fullName evidence="2">Uncharacterized protein</fullName>
    </submittedName>
</protein>